<organism evidence="16">
    <name type="scientific">Brachionus plicatilis</name>
    <name type="common">Marine rotifer</name>
    <name type="synonym">Brachionus muelleri</name>
    <dbReference type="NCBI Taxonomy" id="10195"/>
    <lineage>
        <taxon>Eukaryota</taxon>
        <taxon>Metazoa</taxon>
        <taxon>Spiralia</taxon>
        <taxon>Gnathifera</taxon>
        <taxon>Rotifera</taxon>
        <taxon>Eurotatoria</taxon>
        <taxon>Monogononta</taxon>
        <taxon>Pseudotrocha</taxon>
        <taxon>Ploima</taxon>
        <taxon>Brachionidae</taxon>
        <taxon>Brachionus</taxon>
    </lineage>
</organism>
<proteinExistence type="evidence at transcript level"/>
<comment type="similarity">
    <text evidence="2">Belongs to the ABC transporter superfamily. ABCB family. Multidrug resistance exporter (TC 3.A.1.201) subfamily.</text>
</comment>
<feature type="transmembrane region" description="Helical" evidence="13">
    <location>
        <begin position="31"/>
        <end position="50"/>
    </location>
</feature>
<dbReference type="SMART" id="SM00382">
    <property type="entry name" value="AAA"/>
    <property type="match status" value="2"/>
</dbReference>
<evidence type="ECO:0000256" key="9">
    <source>
        <dbReference type="ARBA" id="ARBA00022989"/>
    </source>
</evidence>
<feature type="transmembrane region" description="Helical" evidence="13">
    <location>
        <begin position="675"/>
        <end position="695"/>
    </location>
</feature>
<dbReference type="InterPro" id="IPR003593">
    <property type="entry name" value="AAA+_ATPase"/>
</dbReference>
<keyword evidence="4 13" id="KW-0812">Transmembrane</keyword>
<dbReference type="Gene3D" id="1.20.1560.10">
    <property type="entry name" value="ABC transporter type 1, transmembrane domain"/>
    <property type="match status" value="2"/>
</dbReference>
<accession>A0A7H9SP00</accession>
<feature type="transmembrane region" description="Helical" evidence="13">
    <location>
        <begin position="177"/>
        <end position="195"/>
    </location>
</feature>
<keyword evidence="11" id="KW-0325">Glycoprotein</keyword>
<feature type="domain" description="ABC transporter" evidence="14">
    <location>
        <begin position="876"/>
        <end position="1115"/>
    </location>
</feature>
<evidence type="ECO:0000256" key="2">
    <source>
        <dbReference type="ARBA" id="ARBA00007577"/>
    </source>
</evidence>
<feature type="transmembrane region" description="Helical" evidence="13">
    <location>
        <begin position="780"/>
        <end position="802"/>
    </location>
</feature>
<feature type="transmembrane region" description="Helical" evidence="13">
    <location>
        <begin position="56"/>
        <end position="77"/>
    </location>
</feature>
<evidence type="ECO:0000313" key="16">
    <source>
        <dbReference type="EMBL" id="QNH67933.1"/>
    </source>
</evidence>
<dbReference type="EMBL" id="MT524878">
    <property type="protein sequence ID" value="QNH67933.1"/>
    <property type="molecule type" value="mRNA"/>
</dbReference>
<dbReference type="InterPro" id="IPR039421">
    <property type="entry name" value="Type_1_exporter"/>
</dbReference>
<dbReference type="SUPFAM" id="SSF90123">
    <property type="entry name" value="ABC transporter transmembrane region"/>
    <property type="match status" value="2"/>
</dbReference>
<dbReference type="Pfam" id="PF00664">
    <property type="entry name" value="ABC_membrane"/>
    <property type="match status" value="2"/>
</dbReference>
<evidence type="ECO:0000256" key="5">
    <source>
        <dbReference type="ARBA" id="ARBA00022737"/>
    </source>
</evidence>
<dbReference type="GO" id="GO:0090374">
    <property type="term" value="P:oligopeptide export from mitochondrion"/>
    <property type="evidence" value="ECO:0007669"/>
    <property type="project" value="TreeGrafter"/>
</dbReference>
<dbReference type="PANTHER" id="PTHR43394">
    <property type="entry name" value="ATP-DEPENDENT PERMEASE MDL1, MITOCHONDRIAL"/>
    <property type="match status" value="1"/>
</dbReference>
<dbReference type="GO" id="GO:0005743">
    <property type="term" value="C:mitochondrial inner membrane"/>
    <property type="evidence" value="ECO:0007669"/>
    <property type="project" value="TreeGrafter"/>
</dbReference>
<feature type="transmembrane region" description="Helical" evidence="13">
    <location>
        <begin position="553"/>
        <end position="577"/>
    </location>
</feature>
<sequence>MAFYDKNSPGELSSRITSNIETLKTGMGFKIAEFISLIGRGIGCLIYALISAWKFSLIALAIMPFISVSTALMISFIKKFTIKELEAYGASGKIAQEVLSSIRVVLSFGSMKKEIKNYEANLANAENMSIKKGLYTGFFTGLALFLFNCVFALGMYYGTYLSREDCVAFPPASILRSLLLMITATFAIGQGLPFLKDLSEARAAAGTVFTIIEKKSQIDIFDREDKIRPDKIKGSITFSNVHFSYPQRKEVKILNGLSMTIPAGKTVALCGASGGGKSTVIQLLQRFYEPQSGSIKLDKNSIGDIDLLWLREQMALVSQEPILFSTTIRENIRLGRLDATDKEIEEAAKSANAHNFILSCPNKYDTQVGERGSQLSGGQKQRIAIARAILRNPKILLLDEATSALDYESEKIVQDALEKAKVGRTTIIIAHRLSTIQNADIIMSLADGKVVEEGNHENLMALKGKYYQLVTSQSNKKDTDPVSSPKQIKSKHVSKPDESDESEDEANDGYNEKSIDEQSGKKVEAAKSDRNHKKISNYKLALKLWPYHSPEKFYVLIGAVSQLLAGIVNPIISIIFTEIYTIFALPPDEQKRLSLNYMLMILGISVGNFLVNISYNYCFSLLGARLTKRLRLKMFESYLRQEVAFHDLDEHKSSILATQLASSVPFCKGLTTDMLSIICQAVSSVGFSIVIGMIINWKLCLIIMSFIPINFLSGFINIQSSTNKVKNRSNEEETGRLTTEVVENIKTVVSLSRENYFNTLFVDTYDQNFKKLLILLQIRAFLFGLSNSVLFFIQASAFSFGFKEISNGDLNVTNLFRVYATITFSSMTLGRLFAQMPDFHQARQATRTALKVINRKSKIDSLSDTGLRPSSLEGDVEFKNVWFKYPNRPELPILNGLSIRVKPGQVNALVGPSGCGKSTTISLLMRFYDVDEGQVFLDGIDIRNLNIQWLRSHMGIVSQEPVLFNLSIRENICYGKIDEENVDIDEIIQVAKSANIYDRIQSLPEKFETIVGTKGGQLSGGEKQRVAIARALLRQPKILLLDEATSALDNYSEKVVQDALDKAEKGRTCLVIAHRLSTIENSNVISVIQNGTVVEQGSHLELIKRKNIYFKLQSSKS</sequence>
<dbReference type="FunFam" id="3.40.50.300:FF:000479">
    <property type="entry name" value="Multidrug resistance protein 1A"/>
    <property type="match status" value="1"/>
</dbReference>
<dbReference type="AlphaFoldDB" id="A0A7H9SP00"/>
<feature type="transmembrane region" description="Helical" evidence="13">
    <location>
        <begin position="701"/>
        <end position="718"/>
    </location>
</feature>
<feature type="transmembrane region" description="Helical" evidence="13">
    <location>
        <begin position="597"/>
        <end position="624"/>
    </location>
</feature>
<keyword evidence="6" id="KW-0547">Nucleotide-binding</keyword>
<dbReference type="CDD" id="cd18578">
    <property type="entry name" value="ABC_6TM_Pgp_ABCB1_D2_like"/>
    <property type="match status" value="1"/>
</dbReference>
<dbReference type="GO" id="GO:0015421">
    <property type="term" value="F:ABC-type oligopeptide transporter activity"/>
    <property type="evidence" value="ECO:0007669"/>
    <property type="project" value="TreeGrafter"/>
</dbReference>
<dbReference type="InterPro" id="IPR017871">
    <property type="entry name" value="ABC_transporter-like_CS"/>
</dbReference>
<dbReference type="InterPro" id="IPR036640">
    <property type="entry name" value="ABC1_TM_sf"/>
</dbReference>
<dbReference type="InterPro" id="IPR027417">
    <property type="entry name" value="P-loop_NTPase"/>
</dbReference>
<evidence type="ECO:0000256" key="3">
    <source>
        <dbReference type="ARBA" id="ARBA00022448"/>
    </source>
</evidence>
<feature type="compositionally biased region" description="Acidic residues" evidence="12">
    <location>
        <begin position="498"/>
        <end position="507"/>
    </location>
</feature>
<dbReference type="InterPro" id="IPR011527">
    <property type="entry name" value="ABC1_TM_dom"/>
</dbReference>
<evidence type="ECO:0000256" key="7">
    <source>
        <dbReference type="ARBA" id="ARBA00022840"/>
    </source>
</evidence>
<evidence type="ECO:0000256" key="1">
    <source>
        <dbReference type="ARBA" id="ARBA00004141"/>
    </source>
</evidence>
<reference evidence="16" key="2">
    <citation type="submission" date="2020-05" db="EMBL/GenBank/DDBJ databases">
        <authorList>
            <person name="Kang H.-M."/>
            <person name="Kim M.-S."/>
            <person name="Lee J.-S."/>
        </authorList>
    </citation>
    <scope>NUCLEOTIDE SEQUENCE</scope>
</reference>
<dbReference type="PROSITE" id="PS00211">
    <property type="entry name" value="ABC_TRANSPORTER_1"/>
    <property type="match status" value="2"/>
</dbReference>
<dbReference type="GO" id="GO:0005524">
    <property type="term" value="F:ATP binding"/>
    <property type="evidence" value="ECO:0007669"/>
    <property type="project" value="UniProtKB-KW"/>
</dbReference>
<evidence type="ECO:0000256" key="13">
    <source>
        <dbReference type="SAM" id="Phobius"/>
    </source>
</evidence>
<keyword evidence="3" id="KW-0813">Transport</keyword>
<keyword evidence="7 16" id="KW-0067">ATP-binding</keyword>
<feature type="compositionally biased region" description="Basic and acidic residues" evidence="12">
    <location>
        <begin position="510"/>
        <end position="528"/>
    </location>
</feature>
<protein>
    <submittedName>
        <fullName evidence="16">ATP-binding cassette transporter subfamily B member 1-like protein X12</fullName>
    </submittedName>
</protein>
<keyword evidence="8" id="KW-1278">Translocase</keyword>
<dbReference type="Gene3D" id="3.40.50.300">
    <property type="entry name" value="P-loop containing nucleotide triphosphate hydrolases"/>
    <property type="match status" value="2"/>
</dbReference>
<dbReference type="FunFam" id="3.40.50.300:FF:000205">
    <property type="entry name" value="ABC transporter B family member 4"/>
    <property type="match status" value="1"/>
</dbReference>
<dbReference type="Pfam" id="PF00005">
    <property type="entry name" value="ABC_tran"/>
    <property type="match status" value="2"/>
</dbReference>
<dbReference type="PROSITE" id="PS50929">
    <property type="entry name" value="ABC_TM1F"/>
    <property type="match status" value="2"/>
</dbReference>
<evidence type="ECO:0000259" key="14">
    <source>
        <dbReference type="PROSITE" id="PS50893"/>
    </source>
</evidence>
<reference evidence="16" key="1">
    <citation type="journal article" date="2020" name="Comp. Biochem. Physiol. Part D Genomics Proteomics">
        <title>The genome of the marine monogonont rotifer Brachionus rotundiformis and insight into species-specific detoxification components in Brachionus spp.</title>
        <authorList>
            <person name="Kang H.M."/>
            <person name="Kim M.S."/>
            <person name="Choi B.S."/>
            <person name="Kim D.H."/>
            <person name="Kim H.J."/>
            <person name="Hwang U.K."/>
            <person name="Hagiwara A."/>
            <person name="Lee J.S."/>
        </authorList>
    </citation>
    <scope>NUCLEOTIDE SEQUENCE</scope>
</reference>
<evidence type="ECO:0000256" key="8">
    <source>
        <dbReference type="ARBA" id="ARBA00022967"/>
    </source>
</evidence>
<feature type="region of interest" description="Disordered" evidence="12">
    <location>
        <begin position="473"/>
        <end position="528"/>
    </location>
</feature>
<feature type="transmembrane region" description="Helical" evidence="13">
    <location>
        <begin position="134"/>
        <end position="157"/>
    </location>
</feature>
<dbReference type="InterPro" id="IPR003439">
    <property type="entry name" value="ABC_transporter-like_ATP-bd"/>
</dbReference>
<dbReference type="CDD" id="cd03249">
    <property type="entry name" value="ABC_MTABC3_MDL1_MDL2"/>
    <property type="match status" value="2"/>
</dbReference>
<keyword evidence="5" id="KW-0677">Repeat</keyword>
<dbReference type="CDD" id="cd18577">
    <property type="entry name" value="ABC_6TM_Pgp_ABCB1_D1_like"/>
    <property type="match status" value="1"/>
</dbReference>
<evidence type="ECO:0000259" key="15">
    <source>
        <dbReference type="PROSITE" id="PS50929"/>
    </source>
</evidence>
<dbReference type="SUPFAM" id="SSF52540">
    <property type="entry name" value="P-loop containing nucleoside triphosphate hydrolases"/>
    <property type="match status" value="2"/>
</dbReference>
<feature type="domain" description="ABC transmembrane type-1" evidence="15">
    <location>
        <begin position="556"/>
        <end position="841"/>
    </location>
</feature>
<dbReference type="PANTHER" id="PTHR43394:SF27">
    <property type="entry name" value="ATP-DEPENDENT TRANSLOCASE ABCB1-LIKE"/>
    <property type="match status" value="1"/>
</dbReference>
<feature type="domain" description="ABC transporter" evidence="14">
    <location>
        <begin position="236"/>
        <end position="472"/>
    </location>
</feature>
<evidence type="ECO:0000256" key="12">
    <source>
        <dbReference type="SAM" id="MobiDB-lite"/>
    </source>
</evidence>
<evidence type="ECO:0000256" key="6">
    <source>
        <dbReference type="ARBA" id="ARBA00022741"/>
    </source>
</evidence>
<evidence type="ECO:0000256" key="10">
    <source>
        <dbReference type="ARBA" id="ARBA00023136"/>
    </source>
</evidence>
<keyword evidence="10 13" id="KW-0472">Membrane</keyword>
<evidence type="ECO:0000256" key="4">
    <source>
        <dbReference type="ARBA" id="ARBA00022692"/>
    </source>
</evidence>
<dbReference type="GO" id="GO:0016887">
    <property type="term" value="F:ATP hydrolysis activity"/>
    <property type="evidence" value="ECO:0007669"/>
    <property type="project" value="InterPro"/>
</dbReference>
<comment type="subcellular location">
    <subcellularLocation>
        <location evidence="1">Membrane</location>
        <topology evidence="1">Multi-pass membrane protein</topology>
    </subcellularLocation>
</comment>
<evidence type="ECO:0000256" key="11">
    <source>
        <dbReference type="ARBA" id="ARBA00023180"/>
    </source>
</evidence>
<name>A0A7H9SP00_BRAPC</name>
<dbReference type="PROSITE" id="PS50893">
    <property type="entry name" value="ABC_TRANSPORTER_2"/>
    <property type="match status" value="2"/>
</dbReference>
<keyword evidence="9 13" id="KW-1133">Transmembrane helix</keyword>
<feature type="domain" description="ABC transmembrane type-1" evidence="15">
    <location>
        <begin position="1"/>
        <end position="200"/>
    </location>
</feature>